<gene>
    <name evidence="1" type="primary">Contig11560.g12371</name>
    <name evidence="1" type="ORF">STYLEM_7824</name>
</gene>
<evidence type="ECO:0008006" key="3">
    <source>
        <dbReference type="Google" id="ProtNLM"/>
    </source>
</evidence>
<protein>
    <recommendedName>
        <fullName evidence="3">Nicotinamide n-methyltransferase</fullName>
    </recommendedName>
</protein>
<evidence type="ECO:0000313" key="1">
    <source>
        <dbReference type="EMBL" id="CDW78840.1"/>
    </source>
</evidence>
<name>A0A078A992_STYLE</name>
<dbReference type="OrthoDB" id="46564at2759"/>
<dbReference type="GO" id="GO:0008276">
    <property type="term" value="F:protein methyltransferase activity"/>
    <property type="evidence" value="ECO:0007669"/>
    <property type="project" value="InterPro"/>
</dbReference>
<dbReference type="Proteomes" id="UP000039865">
    <property type="component" value="Unassembled WGS sequence"/>
</dbReference>
<dbReference type="GO" id="GO:0005634">
    <property type="term" value="C:nucleus"/>
    <property type="evidence" value="ECO:0007669"/>
    <property type="project" value="TreeGrafter"/>
</dbReference>
<keyword evidence="2" id="KW-1185">Reference proteome</keyword>
<dbReference type="OMA" id="WGNSDHI"/>
<dbReference type="InterPro" id="IPR038899">
    <property type="entry name" value="METTL22"/>
</dbReference>
<dbReference type="Gene3D" id="3.40.50.150">
    <property type="entry name" value="Vaccinia Virus protein VP39"/>
    <property type="match status" value="1"/>
</dbReference>
<dbReference type="InterPro" id="IPR019410">
    <property type="entry name" value="Methyltransf_16"/>
</dbReference>
<dbReference type="EMBL" id="CCKQ01007467">
    <property type="protein sequence ID" value="CDW78840.1"/>
    <property type="molecule type" value="Genomic_DNA"/>
</dbReference>
<sequence length="234" mass="26794">MQQSMLDGEEEDQLVSLFTDTDYQEIKFEYKEIKQTIFALKTSSTDYDLTGQIIWKAADILSKYIIDTLGPEVFAPIKPNILELGSGPGLCGLISQHYASQVVFSDYQDLVMDLIKTNIRDSEPSNKECQKLAVKLDWCKSSEDSYFDECEVYDGSGETKMKLSNTQFQFVIGSDIVYWNNSIKPLMNVLDFKEYNFVVEEIGQELSKPIEINSFIYKVTRIAQTSTDQEQLQQ</sequence>
<dbReference type="Pfam" id="PF10294">
    <property type="entry name" value="Methyltransf_16"/>
    <property type="match status" value="1"/>
</dbReference>
<reference evidence="1 2" key="1">
    <citation type="submission" date="2014-06" db="EMBL/GenBank/DDBJ databases">
        <authorList>
            <person name="Swart Estienne"/>
        </authorList>
    </citation>
    <scope>NUCLEOTIDE SEQUENCE [LARGE SCALE GENOMIC DNA]</scope>
    <source>
        <strain evidence="1 2">130c</strain>
    </source>
</reference>
<dbReference type="AlphaFoldDB" id="A0A078A992"/>
<evidence type="ECO:0000313" key="2">
    <source>
        <dbReference type="Proteomes" id="UP000039865"/>
    </source>
</evidence>
<dbReference type="InParanoid" id="A0A078A992"/>
<dbReference type="InterPro" id="IPR029063">
    <property type="entry name" value="SAM-dependent_MTases_sf"/>
</dbReference>
<organism evidence="1 2">
    <name type="scientific">Stylonychia lemnae</name>
    <name type="common">Ciliate</name>
    <dbReference type="NCBI Taxonomy" id="5949"/>
    <lineage>
        <taxon>Eukaryota</taxon>
        <taxon>Sar</taxon>
        <taxon>Alveolata</taxon>
        <taxon>Ciliophora</taxon>
        <taxon>Intramacronucleata</taxon>
        <taxon>Spirotrichea</taxon>
        <taxon>Stichotrichia</taxon>
        <taxon>Sporadotrichida</taxon>
        <taxon>Oxytrichidae</taxon>
        <taxon>Stylonychinae</taxon>
        <taxon>Stylonychia</taxon>
    </lineage>
</organism>
<dbReference type="PANTHER" id="PTHR23108">
    <property type="entry name" value="METHYLTRANSFERASE-RELATED"/>
    <property type="match status" value="1"/>
</dbReference>
<proteinExistence type="predicted"/>
<accession>A0A078A992</accession>
<dbReference type="SUPFAM" id="SSF53335">
    <property type="entry name" value="S-adenosyl-L-methionine-dependent methyltransferases"/>
    <property type="match status" value="1"/>
</dbReference>
<dbReference type="PANTHER" id="PTHR23108:SF3">
    <property type="entry name" value="METHYLTRANSFERASE FAMILY PROTEIN"/>
    <property type="match status" value="1"/>
</dbReference>